<evidence type="ECO:0000256" key="7">
    <source>
        <dbReference type="ARBA" id="ARBA00022490"/>
    </source>
</evidence>
<protein>
    <recommendedName>
        <fullName evidence="6">inositol-3-phosphate synthase</fullName>
        <ecNumber evidence="6">5.5.1.4</ecNumber>
    </recommendedName>
</protein>
<keyword evidence="14" id="KW-1208">Phospholipid metabolism</keyword>
<evidence type="ECO:0000313" key="17">
    <source>
        <dbReference type="Proteomes" id="UP001150907"/>
    </source>
</evidence>
<evidence type="ECO:0000256" key="10">
    <source>
        <dbReference type="ARBA" id="ARBA00023027"/>
    </source>
</evidence>
<sequence>MSPINITTSAAANRAAATSNADPLASGATAFKVDSPHVRYGDGAIESDYLYDTTIVSRDYETGQLKAKPTKVHYQFRTKTSVGRVGLMLVGWGGNNGSTVTAAILANKQGISWETRKGTQEPNYFGSVMMASTVKLGVDENLRDVYVPFNEVVPMAHPNDIVIGGWDINSLNIGEAMRRAQVLPVDLQRRVYDELKQLKPLPSVYYPDFIAANQEERANNVMGGTKQEQLEQLRKNIRDFKQTNGLDRVIVMWTANTERYADIIAGVNDTADNLLQAIAGGHAEVSPSTLFAVASILEGAPFVNGSPQNTLVPGAIELAERERSFVGGDDFKSGQTKIKSVLAEFLVNAGIKPLAITSYNHLGNNDGRNLSAPAQFRSKEISKSSVVDDMVGSNNLLYKKGEHPDHTIVIKYVPSVGDSKRAMDEYVSEIFMGGLNTISIYNTCEDSLLASPLIIDLFMVTELMTRVSYRVRTDVDAAEPQWQPFHSVLSILSYMLKAPVVAPNTPVVNALAKQRMAMENIMRAFVGLPPNNEMLLEHKAFH</sequence>
<dbReference type="GO" id="GO:0004512">
    <property type="term" value="F:inositol-3-phosphate synthase activity"/>
    <property type="evidence" value="ECO:0007669"/>
    <property type="project" value="UniProtKB-EC"/>
</dbReference>
<keyword evidence="10" id="KW-0520">NAD</keyword>
<dbReference type="Pfam" id="PF01658">
    <property type="entry name" value="Inos-1-P_synth"/>
    <property type="match status" value="1"/>
</dbReference>
<dbReference type="EMBL" id="JANBQF010000008">
    <property type="protein sequence ID" value="KAJ2008270.1"/>
    <property type="molecule type" value="Genomic_DNA"/>
</dbReference>
<dbReference type="SUPFAM" id="SSF55347">
    <property type="entry name" value="Glyceraldehyde-3-phosphate dehydrogenase-like, C-terminal domain"/>
    <property type="match status" value="1"/>
</dbReference>
<keyword evidence="11" id="KW-0443">Lipid metabolism</keyword>
<evidence type="ECO:0000256" key="11">
    <source>
        <dbReference type="ARBA" id="ARBA00023098"/>
    </source>
</evidence>
<evidence type="ECO:0000256" key="5">
    <source>
        <dbReference type="ARBA" id="ARBA00010813"/>
    </source>
</evidence>
<evidence type="ECO:0000313" key="16">
    <source>
        <dbReference type="EMBL" id="KAJ2008270.1"/>
    </source>
</evidence>
<dbReference type="InterPro" id="IPR013021">
    <property type="entry name" value="Myo-inos-1-P_Synthase_GAPDH"/>
</dbReference>
<dbReference type="InterPro" id="IPR002587">
    <property type="entry name" value="Myo-inos-1-P_Synthase"/>
</dbReference>
<dbReference type="FunFam" id="3.40.50.720:FF:000204">
    <property type="entry name" value="Inositol-3-phosphate synthase 1-B"/>
    <property type="match status" value="1"/>
</dbReference>
<comment type="cofactor">
    <cofactor evidence="2">
        <name>NAD(+)</name>
        <dbReference type="ChEBI" id="CHEBI:57540"/>
    </cofactor>
</comment>
<reference evidence="16" key="1">
    <citation type="submission" date="2022-07" db="EMBL/GenBank/DDBJ databases">
        <title>Phylogenomic reconstructions and comparative analyses of Kickxellomycotina fungi.</title>
        <authorList>
            <person name="Reynolds N.K."/>
            <person name="Stajich J.E."/>
            <person name="Barry K."/>
            <person name="Grigoriev I.V."/>
            <person name="Crous P."/>
            <person name="Smith M.E."/>
        </authorList>
    </citation>
    <scope>NUCLEOTIDE SEQUENCE</scope>
    <source>
        <strain evidence="16">IMI 214461</strain>
    </source>
</reference>
<feature type="domain" description="Myo-inositol-1-phosphate synthase GAPDH-like" evidence="15">
    <location>
        <begin position="334"/>
        <end position="447"/>
    </location>
</feature>
<keyword evidence="13 16" id="KW-0413">Isomerase</keyword>
<dbReference type="Pfam" id="PF07994">
    <property type="entry name" value="NAD_binding_5"/>
    <property type="match status" value="1"/>
</dbReference>
<dbReference type="InterPro" id="IPR036291">
    <property type="entry name" value="NAD(P)-bd_dom_sf"/>
</dbReference>
<dbReference type="GO" id="GO:0005737">
    <property type="term" value="C:cytoplasm"/>
    <property type="evidence" value="ECO:0007669"/>
    <property type="project" value="UniProtKB-SubCell"/>
</dbReference>
<evidence type="ECO:0000256" key="13">
    <source>
        <dbReference type="ARBA" id="ARBA00023235"/>
    </source>
</evidence>
<evidence type="ECO:0000256" key="3">
    <source>
        <dbReference type="ARBA" id="ARBA00004496"/>
    </source>
</evidence>
<comment type="caution">
    <text evidence="16">The sequence shown here is derived from an EMBL/GenBank/DDBJ whole genome shotgun (WGS) entry which is preliminary data.</text>
</comment>
<gene>
    <name evidence="16" type="primary">INO1</name>
    <name evidence="16" type="ORF">H4R26_000304</name>
</gene>
<dbReference type="FunFam" id="3.40.50.720:FF:000069">
    <property type="entry name" value="Inositol-3-phosphate synthase 1"/>
    <property type="match status" value="1"/>
</dbReference>
<dbReference type="GO" id="GO:0008654">
    <property type="term" value="P:phospholipid biosynthetic process"/>
    <property type="evidence" value="ECO:0007669"/>
    <property type="project" value="UniProtKB-KW"/>
</dbReference>
<comment type="pathway">
    <text evidence="4">Polyol metabolism; myo-inositol biosynthesis; myo-inositol from D-glucose 6-phosphate: step 1/2.</text>
</comment>
<accession>A0A9W8ELK5</accession>
<evidence type="ECO:0000256" key="2">
    <source>
        <dbReference type="ARBA" id="ARBA00001911"/>
    </source>
</evidence>
<evidence type="ECO:0000256" key="6">
    <source>
        <dbReference type="ARBA" id="ARBA00012125"/>
    </source>
</evidence>
<comment type="catalytic activity">
    <reaction evidence="1">
        <text>D-glucose 6-phosphate = 1D-myo-inositol 3-phosphate</text>
        <dbReference type="Rhea" id="RHEA:10716"/>
        <dbReference type="ChEBI" id="CHEBI:58401"/>
        <dbReference type="ChEBI" id="CHEBI:61548"/>
        <dbReference type="EC" id="5.5.1.4"/>
    </reaction>
</comment>
<dbReference type="GO" id="GO:0006021">
    <property type="term" value="P:inositol biosynthetic process"/>
    <property type="evidence" value="ECO:0007669"/>
    <property type="project" value="UniProtKB-KW"/>
</dbReference>
<dbReference type="PIRSF" id="PIRSF015578">
    <property type="entry name" value="Myoinos-ppht_syn"/>
    <property type="match status" value="1"/>
</dbReference>
<evidence type="ECO:0000259" key="15">
    <source>
        <dbReference type="Pfam" id="PF01658"/>
    </source>
</evidence>
<dbReference type="FunFam" id="3.30.360.10:FF:000055">
    <property type="entry name" value="Putative myo-inositol-1-phosphate synthase"/>
    <property type="match status" value="1"/>
</dbReference>
<comment type="similarity">
    <text evidence="5">Belongs to the myo-inositol 1-phosphate synthase family.</text>
</comment>
<keyword evidence="7" id="KW-0963">Cytoplasm</keyword>
<dbReference type="SUPFAM" id="SSF51735">
    <property type="entry name" value="NAD(P)-binding Rossmann-fold domains"/>
    <property type="match status" value="1"/>
</dbReference>
<evidence type="ECO:0000256" key="14">
    <source>
        <dbReference type="ARBA" id="ARBA00023264"/>
    </source>
</evidence>
<dbReference type="Gene3D" id="3.40.50.720">
    <property type="entry name" value="NAD(P)-binding Rossmann-like Domain"/>
    <property type="match status" value="2"/>
</dbReference>
<keyword evidence="8" id="KW-0444">Lipid biosynthesis</keyword>
<dbReference type="AlphaFoldDB" id="A0A9W8ELK5"/>
<evidence type="ECO:0000256" key="8">
    <source>
        <dbReference type="ARBA" id="ARBA00022516"/>
    </source>
</evidence>
<name>A0A9W8ELK5_9FUNG</name>
<dbReference type="EC" id="5.5.1.4" evidence="6"/>
<dbReference type="PANTHER" id="PTHR11510">
    <property type="entry name" value="MYO-INOSITOL-1 PHOSPHATE SYNTHASE"/>
    <property type="match status" value="1"/>
</dbReference>
<keyword evidence="12" id="KW-0594">Phospholipid biosynthesis</keyword>
<keyword evidence="9" id="KW-0398">Inositol biosynthesis</keyword>
<keyword evidence="17" id="KW-1185">Reference proteome</keyword>
<evidence type="ECO:0000256" key="12">
    <source>
        <dbReference type="ARBA" id="ARBA00023209"/>
    </source>
</evidence>
<organism evidence="16 17">
    <name type="scientific">Coemansia thaxteri</name>
    <dbReference type="NCBI Taxonomy" id="2663907"/>
    <lineage>
        <taxon>Eukaryota</taxon>
        <taxon>Fungi</taxon>
        <taxon>Fungi incertae sedis</taxon>
        <taxon>Zoopagomycota</taxon>
        <taxon>Kickxellomycotina</taxon>
        <taxon>Kickxellomycetes</taxon>
        <taxon>Kickxellales</taxon>
        <taxon>Kickxellaceae</taxon>
        <taxon>Coemansia</taxon>
    </lineage>
</organism>
<dbReference type="OrthoDB" id="2887at2759"/>
<proteinExistence type="inferred from homology"/>
<evidence type="ECO:0000256" key="1">
    <source>
        <dbReference type="ARBA" id="ARBA00000113"/>
    </source>
</evidence>
<comment type="subcellular location">
    <subcellularLocation>
        <location evidence="3">Cytoplasm</location>
    </subcellularLocation>
</comment>
<evidence type="ECO:0000256" key="4">
    <source>
        <dbReference type="ARBA" id="ARBA00005117"/>
    </source>
</evidence>
<dbReference type="Proteomes" id="UP001150907">
    <property type="component" value="Unassembled WGS sequence"/>
</dbReference>
<evidence type="ECO:0000256" key="9">
    <source>
        <dbReference type="ARBA" id="ARBA00022550"/>
    </source>
</evidence>